<sequence>MAQQYPSGPDRTTRNGSSFTSFLNGLPARSRHDRILGGVCGGLARQWGRSPGLVRLATIALALLPGPMWVAYALAWAAMPLEPLHSGPAYGAPAHGGPVGGEADAAGPVPH</sequence>
<dbReference type="PANTHER" id="PTHR33885">
    <property type="entry name" value="PHAGE SHOCK PROTEIN C"/>
    <property type="match status" value="1"/>
</dbReference>
<evidence type="ECO:0000256" key="6">
    <source>
        <dbReference type="SAM" id="MobiDB-lite"/>
    </source>
</evidence>
<keyword evidence="5 7" id="KW-0472">Membrane</keyword>
<accession>A0A3P1V5T1</accession>
<evidence type="ECO:0000256" key="2">
    <source>
        <dbReference type="ARBA" id="ARBA00022475"/>
    </source>
</evidence>
<dbReference type="InterPro" id="IPR007168">
    <property type="entry name" value="Phageshock_PspC_N"/>
</dbReference>
<evidence type="ECO:0000256" key="5">
    <source>
        <dbReference type="ARBA" id="ARBA00023136"/>
    </source>
</evidence>
<feature type="region of interest" description="Disordered" evidence="6">
    <location>
        <begin position="87"/>
        <end position="111"/>
    </location>
</feature>
<comment type="caution">
    <text evidence="9">The sequence shown here is derived from an EMBL/GenBank/DDBJ whole genome shotgun (WGS) entry which is preliminary data.</text>
</comment>
<evidence type="ECO:0000313" key="9">
    <source>
        <dbReference type="EMBL" id="RRD29158.1"/>
    </source>
</evidence>
<keyword evidence="4 7" id="KW-1133">Transmembrane helix</keyword>
<dbReference type="EMBL" id="RQZC01000010">
    <property type="protein sequence ID" value="RRD29158.1"/>
    <property type="molecule type" value="Genomic_DNA"/>
</dbReference>
<reference evidence="9 10" key="1">
    <citation type="submission" date="2018-11" db="EMBL/GenBank/DDBJ databases">
        <title>Genomes From Bacteria Associated with the Canine Oral Cavity: a Test Case for Automated Genome-Based Taxonomic Assignment.</title>
        <authorList>
            <person name="Coil D.A."/>
            <person name="Jospin G."/>
            <person name="Darling A.E."/>
            <person name="Wallis C."/>
            <person name="Davis I.J."/>
            <person name="Harris S."/>
            <person name="Eisen J.A."/>
            <person name="Holcombe L.J."/>
            <person name="O'Flynn C."/>
        </authorList>
    </citation>
    <scope>NUCLEOTIDE SEQUENCE [LARGE SCALE GENOMIC DNA]</scope>
    <source>
        <strain evidence="9 10">OH5050</strain>
    </source>
</reference>
<keyword evidence="10" id="KW-1185">Reference proteome</keyword>
<dbReference type="PANTHER" id="PTHR33885:SF3">
    <property type="entry name" value="PHAGE SHOCK PROTEIN C"/>
    <property type="match status" value="1"/>
</dbReference>
<feature type="transmembrane region" description="Helical" evidence="7">
    <location>
        <begin position="53"/>
        <end position="78"/>
    </location>
</feature>
<comment type="subcellular location">
    <subcellularLocation>
        <location evidence="1">Cell membrane</location>
        <topology evidence="1">Single-pass membrane protein</topology>
    </subcellularLocation>
</comment>
<evidence type="ECO:0000256" key="3">
    <source>
        <dbReference type="ARBA" id="ARBA00022692"/>
    </source>
</evidence>
<feature type="region of interest" description="Disordered" evidence="6">
    <location>
        <begin position="1"/>
        <end position="25"/>
    </location>
</feature>
<feature type="compositionally biased region" description="Polar residues" evidence="6">
    <location>
        <begin position="14"/>
        <end position="23"/>
    </location>
</feature>
<evidence type="ECO:0000256" key="7">
    <source>
        <dbReference type="SAM" id="Phobius"/>
    </source>
</evidence>
<evidence type="ECO:0000256" key="1">
    <source>
        <dbReference type="ARBA" id="ARBA00004162"/>
    </source>
</evidence>
<dbReference type="Pfam" id="PF04024">
    <property type="entry name" value="PspC"/>
    <property type="match status" value="1"/>
</dbReference>
<dbReference type="GO" id="GO:0005886">
    <property type="term" value="C:plasma membrane"/>
    <property type="evidence" value="ECO:0007669"/>
    <property type="project" value="UniProtKB-SubCell"/>
</dbReference>
<feature type="domain" description="Phage shock protein PspC N-terminal" evidence="8">
    <location>
        <begin position="29"/>
        <end position="81"/>
    </location>
</feature>
<dbReference type="InterPro" id="IPR052027">
    <property type="entry name" value="PspC"/>
</dbReference>
<gene>
    <name evidence="9" type="ORF">EII10_07280</name>
</gene>
<dbReference type="AlphaFoldDB" id="A0A3P1V5T1"/>
<evidence type="ECO:0000259" key="8">
    <source>
        <dbReference type="Pfam" id="PF04024"/>
    </source>
</evidence>
<evidence type="ECO:0000256" key="4">
    <source>
        <dbReference type="ARBA" id="ARBA00022989"/>
    </source>
</evidence>
<protein>
    <submittedName>
        <fullName evidence="9">PspC domain-containing protein</fullName>
    </submittedName>
</protein>
<dbReference type="OrthoDB" id="7359894at2"/>
<proteinExistence type="predicted"/>
<keyword evidence="2" id="KW-1003">Cell membrane</keyword>
<name>A0A3P1V5T1_9ACTO</name>
<dbReference type="RefSeq" id="WP_124933846.1">
    <property type="nucleotide sequence ID" value="NZ_RQZC01000010.1"/>
</dbReference>
<dbReference type="Proteomes" id="UP000271272">
    <property type="component" value="Unassembled WGS sequence"/>
</dbReference>
<organism evidence="9 10">
    <name type="scientific">Actinomyces bowdenii</name>
    <dbReference type="NCBI Taxonomy" id="131109"/>
    <lineage>
        <taxon>Bacteria</taxon>
        <taxon>Bacillati</taxon>
        <taxon>Actinomycetota</taxon>
        <taxon>Actinomycetes</taxon>
        <taxon>Actinomycetales</taxon>
        <taxon>Actinomycetaceae</taxon>
        <taxon>Actinomyces</taxon>
    </lineage>
</organism>
<feature type="compositionally biased region" description="Low complexity" evidence="6">
    <location>
        <begin position="87"/>
        <end position="96"/>
    </location>
</feature>
<evidence type="ECO:0000313" key="10">
    <source>
        <dbReference type="Proteomes" id="UP000271272"/>
    </source>
</evidence>
<keyword evidence="3 7" id="KW-0812">Transmembrane</keyword>